<sequence>RRFVEGFSSIASPLTTFTQKKANLLWLEACENSFQEFNARHTSPPVLTLPEDIDGFVLHCDASRKGLGCVLMQHGKVYCL</sequence>
<proteinExistence type="predicted"/>
<dbReference type="PANTHER" id="PTHR37984">
    <property type="entry name" value="PROTEIN CBG26694"/>
    <property type="match status" value="1"/>
</dbReference>
<evidence type="ECO:0000313" key="4">
    <source>
        <dbReference type="Proteomes" id="UP001234989"/>
    </source>
</evidence>
<dbReference type="EMBL" id="CP133621">
    <property type="protein sequence ID" value="WMV50001.1"/>
    <property type="molecule type" value="Genomic_DNA"/>
</dbReference>
<dbReference type="Proteomes" id="UP001234989">
    <property type="component" value="Chromosome 10"/>
</dbReference>
<feature type="domain" description="Reverse transcriptase/retrotransposon-derived protein RNase H-like" evidence="2">
    <location>
        <begin position="26"/>
        <end position="76"/>
    </location>
</feature>
<dbReference type="InterPro" id="IPR041577">
    <property type="entry name" value="RT_RNaseH_2"/>
</dbReference>
<dbReference type="InterPro" id="IPR043128">
    <property type="entry name" value="Rev_trsase/Diguanyl_cyclase"/>
</dbReference>
<dbReference type="Gene3D" id="3.30.70.270">
    <property type="match status" value="1"/>
</dbReference>
<organism evidence="3 4">
    <name type="scientific">Solanum verrucosum</name>
    <dbReference type="NCBI Taxonomy" id="315347"/>
    <lineage>
        <taxon>Eukaryota</taxon>
        <taxon>Viridiplantae</taxon>
        <taxon>Streptophyta</taxon>
        <taxon>Embryophyta</taxon>
        <taxon>Tracheophyta</taxon>
        <taxon>Spermatophyta</taxon>
        <taxon>Magnoliopsida</taxon>
        <taxon>eudicotyledons</taxon>
        <taxon>Gunneridae</taxon>
        <taxon>Pentapetalae</taxon>
        <taxon>asterids</taxon>
        <taxon>lamiids</taxon>
        <taxon>Solanales</taxon>
        <taxon>Solanaceae</taxon>
        <taxon>Solanoideae</taxon>
        <taxon>Solaneae</taxon>
        <taxon>Solanum</taxon>
    </lineage>
</organism>
<keyword evidence="4" id="KW-1185">Reference proteome</keyword>
<dbReference type="GO" id="GO:0003824">
    <property type="term" value="F:catalytic activity"/>
    <property type="evidence" value="ECO:0007669"/>
    <property type="project" value="UniProtKB-KW"/>
</dbReference>
<protein>
    <recommendedName>
        <fullName evidence="2">Reverse transcriptase/retrotransposon-derived protein RNase H-like domain-containing protein</fullName>
    </recommendedName>
</protein>
<evidence type="ECO:0000313" key="3">
    <source>
        <dbReference type="EMBL" id="WMV50001.1"/>
    </source>
</evidence>
<dbReference type="Pfam" id="PF17919">
    <property type="entry name" value="RT_RNaseH_2"/>
    <property type="match status" value="1"/>
</dbReference>
<accession>A0AAF0URA0</accession>
<evidence type="ECO:0000259" key="2">
    <source>
        <dbReference type="Pfam" id="PF17919"/>
    </source>
</evidence>
<feature type="non-terminal residue" evidence="3">
    <location>
        <position position="1"/>
    </location>
</feature>
<dbReference type="InterPro" id="IPR050951">
    <property type="entry name" value="Retrovirus_Pol_polyprotein"/>
</dbReference>
<dbReference type="InterPro" id="IPR043502">
    <property type="entry name" value="DNA/RNA_pol_sf"/>
</dbReference>
<dbReference type="PANTHER" id="PTHR37984:SF5">
    <property type="entry name" value="PROTEIN NYNRIN-LIKE"/>
    <property type="match status" value="1"/>
</dbReference>
<dbReference type="AlphaFoldDB" id="A0AAF0URA0"/>
<dbReference type="SUPFAM" id="SSF56672">
    <property type="entry name" value="DNA/RNA polymerases"/>
    <property type="match status" value="1"/>
</dbReference>
<gene>
    <name evidence="3" type="ORF">MTR67_043386</name>
</gene>
<name>A0AAF0URA0_SOLVR</name>
<keyword evidence="1" id="KW-0511">Multifunctional enzyme</keyword>
<reference evidence="3" key="1">
    <citation type="submission" date="2023-08" db="EMBL/GenBank/DDBJ databases">
        <title>A de novo genome assembly of Solanum verrucosum Schlechtendal, a Mexican diploid species geographically isolated from the other diploid A-genome species in potato relatives.</title>
        <authorList>
            <person name="Hosaka K."/>
        </authorList>
    </citation>
    <scope>NUCLEOTIDE SEQUENCE</scope>
    <source>
        <tissue evidence="3">Young leaves</tissue>
    </source>
</reference>
<evidence type="ECO:0000256" key="1">
    <source>
        <dbReference type="ARBA" id="ARBA00023268"/>
    </source>
</evidence>